<evidence type="ECO:0000256" key="2">
    <source>
        <dbReference type="ARBA" id="ARBA00022801"/>
    </source>
</evidence>
<gene>
    <name evidence="3" type="ORF">DIURU_001311</name>
</gene>
<dbReference type="HAMAP" id="MF_00528">
    <property type="entry name" value="Maf"/>
    <property type="match status" value="1"/>
</dbReference>
<accession>A0A642UV47</accession>
<evidence type="ECO:0008006" key="5">
    <source>
        <dbReference type="Google" id="ProtNLM"/>
    </source>
</evidence>
<comment type="cofactor">
    <cofactor evidence="1">
        <name>a divalent metal cation</name>
        <dbReference type="ChEBI" id="CHEBI:60240"/>
    </cofactor>
</comment>
<sequence length="210" mass="23403">MWLPDVIGDRRVILGSSSPRRAEILKTNLGVSQFEVFPSQFAEDLPKVGKTVEQYVSQTCRCKAEEITTRLKGDEPYVLICCDTVIDCDGKVREKPKTPERQREMIQEYRNLGDIRVISAVTVIAGSGAGRIEGEATGVCTTRLKFNSQVDDSWIDQYVASGEGLEVAGGFKYQEKGSYIFENIEGDYFNIVGLPVATTHRLIEQVLTKN</sequence>
<keyword evidence="2" id="KW-0378">Hydrolase</keyword>
<dbReference type="NCBIfam" id="TIGR00172">
    <property type="entry name" value="maf"/>
    <property type="match status" value="1"/>
</dbReference>
<dbReference type="InterPro" id="IPR029001">
    <property type="entry name" value="ITPase-like_fam"/>
</dbReference>
<dbReference type="Pfam" id="PF02545">
    <property type="entry name" value="Maf"/>
    <property type="match status" value="1"/>
</dbReference>
<evidence type="ECO:0000313" key="4">
    <source>
        <dbReference type="Proteomes" id="UP000449547"/>
    </source>
</evidence>
<dbReference type="PANTHER" id="PTHR43213:SF5">
    <property type="entry name" value="BIFUNCTIONAL DTTP_UTP PYROPHOSPHATASE_METHYLTRANSFERASE PROTEIN-RELATED"/>
    <property type="match status" value="1"/>
</dbReference>
<proteinExistence type="inferred from homology"/>
<keyword evidence="4" id="KW-1185">Reference proteome</keyword>
<dbReference type="CDD" id="cd00555">
    <property type="entry name" value="Maf"/>
    <property type="match status" value="1"/>
</dbReference>
<reference evidence="3 4" key="1">
    <citation type="submission" date="2019-07" db="EMBL/GenBank/DDBJ databases">
        <title>Genome assembly of two rare yeast pathogens: Diutina rugosa and Trichomonascus ciferrii.</title>
        <authorList>
            <person name="Mixao V."/>
            <person name="Saus E."/>
            <person name="Hansen A."/>
            <person name="Lass-Flor C."/>
            <person name="Gabaldon T."/>
        </authorList>
    </citation>
    <scope>NUCLEOTIDE SEQUENCE [LARGE SCALE GENOMIC DNA]</scope>
    <source>
        <strain evidence="3 4">CBS 613</strain>
    </source>
</reference>
<dbReference type="Gene3D" id="3.90.950.10">
    <property type="match status" value="1"/>
</dbReference>
<dbReference type="PANTHER" id="PTHR43213">
    <property type="entry name" value="BIFUNCTIONAL DTTP/UTP PYROPHOSPHATASE/METHYLTRANSFERASE PROTEIN-RELATED"/>
    <property type="match status" value="1"/>
</dbReference>
<dbReference type="InterPro" id="IPR003697">
    <property type="entry name" value="Maf-like"/>
</dbReference>
<protein>
    <recommendedName>
        <fullName evidence="5">Septum formation protein Maf</fullName>
    </recommendedName>
</protein>
<evidence type="ECO:0000256" key="1">
    <source>
        <dbReference type="ARBA" id="ARBA00001968"/>
    </source>
</evidence>
<dbReference type="GeneID" id="54779964"/>
<dbReference type="VEuPathDB" id="FungiDB:DIURU_001311"/>
<evidence type="ECO:0000313" key="3">
    <source>
        <dbReference type="EMBL" id="KAA8905934.1"/>
    </source>
</evidence>
<dbReference type="Proteomes" id="UP000449547">
    <property type="component" value="Unassembled WGS sequence"/>
</dbReference>
<dbReference type="GO" id="GO:0047429">
    <property type="term" value="F:nucleoside triphosphate diphosphatase activity"/>
    <property type="evidence" value="ECO:0007669"/>
    <property type="project" value="InterPro"/>
</dbReference>
<dbReference type="RefSeq" id="XP_034013915.1">
    <property type="nucleotide sequence ID" value="XM_034153841.1"/>
</dbReference>
<dbReference type="OMA" id="VIGCDSV"/>
<dbReference type="OrthoDB" id="10267058at2759"/>
<organism evidence="3 4">
    <name type="scientific">Diutina rugosa</name>
    <name type="common">Yeast</name>
    <name type="synonym">Candida rugosa</name>
    <dbReference type="NCBI Taxonomy" id="5481"/>
    <lineage>
        <taxon>Eukaryota</taxon>
        <taxon>Fungi</taxon>
        <taxon>Dikarya</taxon>
        <taxon>Ascomycota</taxon>
        <taxon>Saccharomycotina</taxon>
        <taxon>Pichiomycetes</taxon>
        <taxon>Debaryomycetaceae</taxon>
        <taxon>Diutina</taxon>
    </lineage>
</organism>
<dbReference type="EMBL" id="SWFT01000039">
    <property type="protein sequence ID" value="KAA8905934.1"/>
    <property type="molecule type" value="Genomic_DNA"/>
</dbReference>
<dbReference type="PIRSF" id="PIRSF006305">
    <property type="entry name" value="Maf"/>
    <property type="match status" value="1"/>
</dbReference>
<dbReference type="SUPFAM" id="SSF52972">
    <property type="entry name" value="ITPase-like"/>
    <property type="match status" value="1"/>
</dbReference>
<comment type="caution">
    <text evidence="3">The sequence shown here is derived from an EMBL/GenBank/DDBJ whole genome shotgun (WGS) entry which is preliminary data.</text>
</comment>
<name>A0A642UV47_DIURU</name>
<dbReference type="AlphaFoldDB" id="A0A642UV47"/>